<evidence type="ECO:0000313" key="2">
    <source>
        <dbReference type="EMBL" id="MFL9823167.1"/>
    </source>
</evidence>
<dbReference type="Pfam" id="PF02399">
    <property type="entry name" value="Herpes_ori_bp"/>
    <property type="match status" value="1"/>
</dbReference>
<name>A0ABW8XNQ3_9CYAN</name>
<dbReference type="EMBL" id="JBFPMW010000026">
    <property type="protein sequence ID" value="MFL9823167.1"/>
    <property type="molecule type" value="Genomic_DNA"/>
</dbReference>
<dbReference type="InterPro" id="IPR027417">
    <property type="entry name" value="P-loop_NTPase"/>
</dbReference>
<keyword evidence="3" id="KW-1185">Reference proteome</keyword>
<gene>
    <name evidence="2" type="ORF">AB0756_39685</name>
</gene>
<sequence>MSFSKNFYPTNRNEECFCGDKSGKCRHSKDDPNFKACMTFRDARLGQREGDWICVLEMAAEWSYWRLASSIELKSPEFREAAREAKKQQAVEKEKAKGFAIANELPAEQRHEQYSKIQSKKVLIPDHRENLLKRGFTLEQIIEIGYWSIRQPWEKVLGYYDTKLPGFVRFTEEDATLNAAVRAIVCPVRQLGQIVGLKMRLDDAPENGGRYRWLTGKTQKNPEGATPHIYGELPLAVLEATDPTKQGIWVTEGNEIKPVLVNYKLGYAVLGGGRFWQSSPNHAAKFLPIMRERYGNQITLCPDAGDILNKNVAPKWLSEYEFFKSQGFEVRFAWWGQTTKEHDDIDELENYDQIEFIDDTAFKALIEEHSETAKTAKKEWLDDYNEKQFHNWLDARKFDPDITIDDNDPNFKFPKNLPNEQAIISILSPMGTGKTHAMIEDIKTLESRTNKGAILIGYRNTLLKQTIQRALTVGVTIHLLKKKDSDDVQELLKTPYAHLACCLDSIFKLDGHFTGRDIYIDESCSVILHGLNGGTLKGRQAEILAMFKRAIQECNRIVLLDGNQSDFFTSIIAQIAPDKKVVKVLKKKQVVPQNFIFVETIGTSEEEIKKHDRSPLINIALQPNEKPFIFADSKVFTESLGRVLENEGKKGNVLNQNSVSEPWADLFLTDPNKFIEETQPDFQIISPSGESGLSVDIKNYFTCKLSFLSGVLTTNSQRQGLNRLRDTSVTHYVHCPERTAIRDHKIPPYYAAKQIHEVLTKRLNQSAILATHSADCKESATEIMMTQIEKSIKEDIFYEFSLKLFALENFERNNLRKCLMYTLKEEGHTVELVKEVSCKATNDKTEEAKEEYLEEEAAAIFKAQPLEEEEFKKYEKDKPNREIGYRVEKTRLLKALPGIENEEFWKEKFVLDYWVERNKDKIYEHENFFFLNNFEIAEKKHEVNSFFKFTAKDFNATSVIDTKFTRIKALKDLNVLQFVEDLNRKWTKESPEVIAFYKAIKASEQIQIELNYRPPQEQKNQEEYISCLRTALKWIGIKLKKGRDSNGKRAYFYVIDEKHFKSPERLGILRAMESKHLDWMASDNSQVSWISNEKHAQNLANKFRAATEYNQVVAAESEWHEKKRFNQDGSVTEKQASYNRNIDAIIALAWSQLSLEEHKQVLNLKPKLESVEAILTAVDNEICVKNPQYYLDFLRFMPKHKLWELRLNNALELGIENAIAAYKYGYESSLEAINKAWGLLSSDVQQTYIEALQVQTPVQETVQKPTPAQELVPVQETTPIQKPVQESPKVLQGALGWKRTAKKESLPTPTPENALELANRVHSPEEALVILKAAEPSQFGEILHLFGLRIRKSLLETSKYLHESIKQMYYSCYTAFEQGIEVIDGDDLDPNDYVVVG</sequence>
<dbReference type="InterPro" id="IPR049996">
    <property type="entry name" value="Slr7037-like"/>
</dbReference>
<proteinExistence type="predicted"/>
<dbReference type="Proteomes" id="UP001629223">
    <property type="component" value="Unassembled WGS sequence"/>
</dbReference>
<dbReference type="InterPro" id="IPR003450">
    <property type="entry name" value="Replication_origin-bd"/>
</dbReference>
<protein>
    <submittedName>
        <fullName evidence="2">Plasmid replication protein, CyRepA1 family</fullName>
    </submittedName>
</protein>
<dbReference type="RefSeq" id="WP_408037863.1">
    <property type="nucleotide sequence ID" value="NZ_JBFPMW010000026.1"/>
</dbReference>
<dbReference type="NCBIfam" id="NF042913">
    <property type="entry name" value="CyRepA1"/>
    <property type="match status" value="1"/>
</dbReference>
<evidence type="ECO:0000259" key="1">
    <source>
        <dbReference type="Pfam" id="PF02399"/>
    </source>
</evidence>
<reference evidence="2 3" key="1">
    <citation type="submission" date="2024-07" db="EMBL/GenBank/DDBJ databases">
        <authorList>
            <person name="Tripathy S."/>
        </authorList>
    </citation>
    <scope>NUCLEOTIDE SEQUENCE [LARGE SCALE GENOMIC DNA]</scope>
    <source>
        <strain evidence="2 3">VB511288_2</strain>
    </source>
</reference>
<dbReference type="SUPFAM" id="SSF52540">
    <property type="entry name" value="P-loop containing nucleoside triphosphate hydrolases"/>
    <property type="match status" value="1"/>
</dbReference>
<feature type="domain" description="Replication origin-binding protein" evidence="1">
    <location>
        <begin position="397"/>
        <end position="584"/>
    </location>
</feature>
<accession>A0ABW8XNQ3</accession>
<evidence type="ECO:0000313" key="3">
    <source>
        <dbReference type="Proteomes" id="UP001629223"/>
    </source>
</evidence>
<organism evidence="2 3">
    <name type="scientific">Tolypothrix campylonemoides VB511288_2</name>
    <dbReference type="NCBI Taxonomy" id="3232311"/>
    <lineage>
        <taxon>Bacteria</taxon>
        <taxon>Bacillati</taxon>
        <taxon>Cyanobacteriota</taxon>
        <taxon>Cyanophyceae</taxon>
        <taxon>Nostocales</taxon>
        <taxon>Tolypothrichaceae</taxon>
        <taxon>Tolypothrix</taxon>
    </lineage>
</organism>
<comment type="caution">
    <text evidence="2">The sequence shown here is derived from an EMBL/GenBank/DDBJ whole genome shotgun (WGS) entry which is preliminary data.</text>
</comment>